<dbReference type="WBParaSite" id="L893_g18564.t1">
    <property type="protein sequence ID" value="L893_g18564.t1"/>
    <property type="gene ID" value="L893_g18564"/>
</dbReference>
<reference evidence="2" key="1">
    <citation type="submission" date="2016-11" db="UniProtKB">
        <authorList>
            <consortium name="WormBaseParasite"/>
        </authorList>
    </citation>
    <scope>IDENTIFICATION</scope>
</reference>
<sequence length="75" mass="8828">MFVKINIPNAYITTSVTYYFEKEQNQNRTRDRTLWHGKERSEMGVSKPTFRRLTSFLEHVYNLPSSAPIHANPVL</sequence>
<organism evidence="1 2">
    <name type="scientific">Steinernema glaseri</name>
    <dbReference type="NCBI Taxonomy" id="37863"/>
    <lineage>
        <taxon>Eukaryota</taxon>
        <taxon>Metazoa</taxon>
        <taxon>Ecdysozoa</taxon>
        <taxon>Nematoda</taxon>
        <taxon>Chromadorea</taxon>
        <taxon>Rhabditida</taxon>
        <taxon>Tylenchina</taxon>
        <taxon>Panagrolaimomorpha</taxon>
        <taxon>Strongyloidoidea</taxon>
        <taxon>Steinernematidae</taxon>
        <taxon>Steinernema</taxon>
    </lineage>
</organism>
<accession>A0A1I7YPR1</accession>
<protein>
    <submittedName>
        <fullName evidence="2">Ovule protein</fullName>
    </submittedName>
</protein>
<evidence type="ECO:0000313" key="1">
    <source>
        <dbReference type="Proteomes" id="UP000095287"/>
    </source>
</evidence>
<dbReference type="Proteomes" id="UP000095287">
    <property type="component" value="Unplaced"/>
</dbReference>
<name>A0A1I7YPR1_9BILA</name>
<dbReference type="AlphaFoldDB" id="A0A1I7YPR1"/>
<evidence type="ECO:0000313" key="2">
    <source>
        <dbReference type="WBParaSite" id="L893_g18564.t1"/>
    </source>
</evidence>
<proteinExistence type="predicted"/>
<keyword evidence="1" id="KW-1185">Reference proteome</keyword>